<keyword evidence="1" id="KW-0472">Membrane</keyword>
<keyword evidence="1" id="KW-0812">Transmembrane</keyword>
<accession>G4QJM7</accession>
<evidence type="ECO:0000256" key="1">
    <source>
        <dbReference type="SAM" id="Phobius"/>
    </source>
</evidence>
<gene>
    <name evidence="2" type="ordered locus">GNIT_0533</name>
</gene>
<keyword evidence="1" id="KW-1133">Transmembrane helix</keyword>
<dbReference type="OrthoDB" id="8563935at2"/>
<evidence type="ECO:0000313" key="2">
    <source>
        <dbReference type="EMBL" id="AEP28687.1"/>
    </source>
</evidence>
<proteinExistence type="predicted"/>
<dbReference type="EMBL" id="CP003060">
    <property type="protein sequence ID" value="AEP28687.1"/>
    <property type="molecule type" value="Genomic_DNA"/>
</dbReference>
<dbReference type="RefSeq" id="WP_014107564.1">
    <property type="nucleotide sequence ID" value="NC_016041.1"/>
</dbReference>
<name>G4QJM7_GLANF</name>
<feature type="transmembrane region" description="Helical" evidence="1">
    <location>
        <begin position="32"/>
        <end position="60"/>
    </location>
</feature>
<protein>
    <submittedName>
        <fullName evidence="2">Uncharacterized protein</fullName>
    </submittedName>
</protein>
<dbReference type="KEGG" id="gni:GNIT_0533"/>
<keyword evidence="3" id="KW-1185">Reference proteome</keyword>
<reference evidence="2 3" key="1">
    <citation type="journal article" date="2011" name="J. Bacteriol.">
        <title>Complete genome sequence of seawater bacterium Glaciecola nitratireducens FR1064T.</title>
        <authorList>
            <person name="Bian F."/>
            <person name="Qin Q.L."/>
            <person name="Xie B.B."/>
            <person name="Shu Y.L."/>
            <person name="Zhang X.Y."/>
            <person name="Yu Y."/>
            <person name="Chen B."/>
            <person name="Chen X.L."/>
            <person name="Zhou B.C."/>
            <person name="Zhang Y.Z."/>
        </authorList>
    </citation>
    <scope>NUCLEOTIDE SEQUENCE [LARGE SCALE GENOMIC DNA]</scope>
    <source>
        <strain evidence="3">JCM 12485 / KCTC 12276 / FR1064</strain>
    </source>
</reference>
<sequence>MLESQKSPLLTEWVTLQNQCDAFEKLSLGIKLLAVLLASLFSITLIHPEIILVLNSILWVQDAVWKTFQSRFSERLLQIESSLSSSQSDSSIQFNTAWEAKPRGIVFLVSEYLRHLAKPTVVFPHLVLILLGAYVVILL</sequence>
<dbReference type="HOGENOM" id="CLU_1748052_0_0_6"/>
<evidence type="ECO:0000313" key="3">
    <source>
        <dbReference type="Proteomes" id="UP000009282"/>
    </source>
</evidence>
<organism evidence="2 3">
    <name type="scientific">Glaciecola nitratireducens (strain JCM 12485 / KCTC 12276 / FR1064)</name>
    <dbReference type="NCBI Taxonomy" id="1085623"/>
    <lineage>
        <taxon>Bacteria</taxon>
        <taxon>Pseudomonadati</taxon>
        <taxon>Pseudomonadota</taxon>
        <taxon>Gammaproteobacteria</taxon>
        <taxon>Alteromonadales</taxon>
        <taxon>Alteromonadaceae</taxon>
        <taxon>Brumicola</taxon>
    </lineage>
</organism>
<dbReference type="STRING" id="1085623.GNIT_0533"/>
<dbReference type="AlphaFoldDB" id="G4QJM7"/>
<feature type="transmembrane region" description="Helical" evidence="1">
    <location>
        <begin position="121"/>
        <end position="138"/>
    </location>
</feature>
<dbReference type="Proteomes" id="UP000009282">
    <property type="component" value="Chromosome"/>
</dbReference>